<gene>
    <name evidence="8" type="ORF">QLS71_018890</name>
</gene>
<dbReference type="PROSITE" id="PS00062">
    <property type="entry name" value="ALDOKETO_REDUCTASE_2"/>
    <property type="match status" value="1"/>
</dbReference>
<protein>
    <submittedName>
        <fullName evidence="8">Aldo/keto reductase</fullName>
    </submittedName>
</protein>
<sequence>MKDNLNSYTTLNNGLKMPWLGFGVYQIEDGNEVQNAVSSALKLGYRSIDTATVYGNEIGVGKAIKESGIPREDIFLTTKVWNDDQRKNRTLAAFQESLKRLDTDYVDLYLIHWPVAGCYQKTWKVMEEIYKSGRAKAIGVSNFLVPHLQDILNLNTIVPSINQMEFHPYLVQPELLNFCQNHHIQMEAWSPLMQGHIVDVPTVQNIAKKYKKTPAQIVLRWDLQHEVITIPKSANPNRIIENTQIFDFELSQTEMEELDALDQSKRFGPDPANFDF</sequence>
<dbReference type="EMBL" id="CP155618">
    <property type="protein sequence ID" value="XBL14362.1"/>
    <property type="molecule type" value="Genomic_DNA"/>
</dbReference>
<evidence type="ECO:0000256" key="3">
    <source>
        <dbReference type="ARBA" id="ARBA00023002"/>
    </source>
</evidence>
<dbReference type="PANTHER" id="PTHR43827:SF3">
    <property type="entry name" value="NADP-DEPENDENT OXIDOREDUCTASE DOMAIN-CONTAINING PROTEIN"/>
    <property type="match status" value="1"/>
</dbReference>
<evidence type="ECO:0000256" key="6">
    <source>
        <dbReference type="PIRSR" id="PIRSR000097-3"/>
    </source>
</evidence>
<dbReference type="PIRSF" id="PIRSF000097">
    <property type="entry name" value="AKR"/>
    <property type="match status" value="1"/>
</dbReference>
<dbReference type="PANTHER" id="PTHR43827">
    <property type="entry name" value="2,5-DIKETO-D-GLUCONIC ACID REDUCTASE"/>
    <property type="match status" value="1"/>
</dbReference>
<dbReference type="PRINTS" id="PR00069">
    <property type="entry name" value="ALDKETRDTASE"/>
</dbReference>
<feature type="binding site" evidence="5">
    <location>
        <position position="112"/>
    </location>
    <ligand>
        <name>substrate</name>
    </ligand>
</feature>
<dbReference type="InterPro" id="IPR036812">
    <property type="entry name" value="NAD(P)_OxRdtase_dom_sf"/>
</dbReference>
<reference evidence="8" key="1">
    <citation type="submission" date="2024-04" db="EMBL/GenBank/DDBJ databases">
        <title>Mariniflexile litorale, isolated from the shallow sediments of the Sea of Japan.</title>
        <authorList>
            <person name="Romanenko L."/>
            <person name="Isaeva M."/>
        </authorList>
    </citation>
    <scope>NUCLEOTIDE SEQUENCE [LARGE SCALE GENOMIC DNA]</scope>
    <source>
        <strain evidence="8">KMM 9835</strain>
    </source>
</reference>
<feature type="site" description="Lowers pKa of active site Tyr" evidence="6">
    <location>
        <position position="79"/>
    </location>
</feature>
<dbReference type="InterPro" id="IPR018170">
    <property type="entry name" value="Aldo/ket_reductase_CS"/>
</dbReference>
<dbReference type="Proteomes" id="UP001224325">
    <property type="component" value="Chromosome"/>
</dbReference>
<dbReference type="GO" id="GO:0016616">
    <property type="term" value="F:oxidoreductase activity, acting on the CH-OH group of donors, NAD or NADP as acceptor"/>
    <property type="evidence" value="ECO:0007669"/>
    <property type="project" value="UniProtKB-ARBA"/>
</dbReference>
<dbReference type="FunFam" id="3.20.20.100:FF:000015">
    <property type="entry name" value="Oxidoreductase, aldo/keto reductase family"/>
    <property type="match status" value="1"/>
</dbReference>
<evidence type="ECO:0000313" key="8">
    <source>
        <dbReference type="EMBL" id="XBL14362.1"/>
    </source>
</evidence>
<dbReference type="RefSeq" id="WP_308992171.1">
    <property type="nucleotide sequence ID" value="NZ_CP155618.1"/>
</dbReference>
<keyword evidence="2" id="KW-0521">NADP</keyword>
<keyword evidence="3" id="KW-0560">Oxidoreductase</keyword>
<dbReference type="CDD" id="cd19157">
    <property type="entry name" value="AKR_AKR5G1-3"/>
    <property type="match status" value="1"/>
</dbReference>
<keyword evidence="9" id="KW-1185">Reference proteome</keyword>
<evidence type="ECO:0000256" key="5">
    <source>
        <dbReference type="PIRSR" id="PIRSR000097-2"/>
    </source>
</evidence>
<evidence type="ECO:0000259" key="7">
    <source>
        <dbReference type="Pfam" id="PF00248"/>
    </source>
</evidence>
<proteinExistence type="inferred from homology"/>
<name>A0AAU7EH53_9FLAO</name>
<evidence type="ECO:0000313" key="9">
    <source>
        <dbReference type="Proteomes" id="UP001224325"/>
    </source>
</evidence>
<accession>A0AAU7EH53</accession>
<dbReference type="InterPro" id="IPR020471">
    <property type="entry name" value="AKR"/>
</dbReference>
<feature type="active site" description="Proton donor" evidence="4">
    <location>
        <position position="54"/>
    </location>
</feature>
<comment type="similarity">
    <text evidence="1">Belongs to the aldo/keto reductase family.</text>
</comment>
<dbReference type="InterPro" id="IPR023210">
    <property type="entry name" value="NADP_OxRdtase_dom"/>
</dbReference>
<dbReference type="AlphaFoldDB" id="A0AAU7EH53"/>
<dbReference type="Gene3D" id="3.20.20.100">
    <property type="entry name" value="NADP-dependent oxidoreductase domain"/>
    <property type="match status" value="1"/>
</dbReference>
<dbReference type="PROSITE" id="PS00798">
    <property type="entry name" value="ALDOKETO_REDUCTASE_1"/>
    <property type="match status" value="1"/>
</dbReference>
<dbReference type="Pfam" id="PF00248">
    <property type="entry name" value="Aldo_ket_red"/>
    <property type="match status" value="1"/>
</dbReference>
<dbReference type="InterPro" id="IPR044500">
    <property type="entry name" value="AKR5G"/>
</dbReference>
<evidence type="ECO:0000256" key="1">
    <source>
        <dbReference type="ARBA" id="ARBA00007905"/>
    </source>
</evidence>
<dbReference type="KEGG" id="mlil:QLS71_018890"/>
<dbReference type="SUPFAM" id="SSF51430">
    <property type="entry name" value="NAD(P)-linked oxidoreductase"/>
    <property type="match status" value="1"/>
</dbReference>
<dbReference type="PROSITE" id="PS00063">
    <property type="entry name" value="ALDOKETO_REDUCTASE_3"/>
    <property type="match status" value="1"/>
</dbReference>
<evidence type="ECO:0000256" key="4">
    <source>
        <dbReference type="PIRSR" id="PIRSR000097-1"/>
    </source>
</evidence>
<organism evidence="8 9">
    <name type="scientific">Mariniflexile litorale</name>
    <dbReference type="NCBI Taxonomy" id="3045158"/>
    <lineage>
        <taxon>Bacteria</taxon>
        <taxon>Pseudomonadati</taxon>
        <taxon>Bacteroidota</taxon>
        <taxon>Flavobacteriia</taxon>
        <taxon>Flavobacteriales</taxon>
        <taxon>Flavobacteriaceae</taxon>
        <taxon>Mariniflexile</taxon>
    </lineage>
</organism>
<evidence type="ECO:0000256" key="2">
    <source>
        <dbReference type="ARBA" id="ARBA00022857"/>
    </source>
</evidence>
<feature type="domain" description="NADP-dependent oxidoreductase" evidence="7">
    <location>
        <begin position="20"/>
        <end position="262"/>
    </location>
</feature>